<feature type="transmembrane region" description="Helical" evidence="1">
    <location>
        <begin position="136"/>
        <end position="157"/>
    </location>
</feature>
<dbReference type="InterPro" id="IPR016566">
    <property type="entry name" value="UCP010219"/>
</dbReference>
<dbReference type="EMBL" id="UINC01003285">
    <property type="protein sequence ID" value="SVA04985.1"/>
    <property type="molecule type" value="Genomic_DNA"/>
</dbReference>
<sequence length="213" mass="22880">VIPEPARTPDARKGRVLDSVIPIALFLVLNRVWGLGAGVAGATLWSIKVAVDRRRRGEAVGRYLPILVAYLVVRAVVGILTDSEAVYFGIGIGTKAAIGVALVATVVAGRPVLARYAPMVVPFSADTKAHPVYLRVMGRLTVFLGLYQLLTSAWDIWLFNRTSTDGYVLIRFAVGWPAGTIATMVAFAYADRALRPIPDYPGILDLMEGSADG</sequence>
<keyword evidence="1" id="KW-0472">Membrane</keyword>
<evidence type="ECO:0008006" key="3">
    <source>
        <dbReference type="Google" id="ProtNLM"/>
    </source>
</evidence>
<keyword evidence="1" id="KW-1133">Transmembrane helix</keyword>
<evidence type="ECO:0000256" key="1">
    <source>
        <dbReference type="SAM" id="Phobius"/>
    </source>
</evidence>
<feature type="transmembrane region" description="Helical" evidence="1">
    <location>
        <begin position="169"/>
        <end position="190"/>
    </location>
</feature>
<reference evidence="2" key="1">
    <citation type="submission" date="2018-05" db="EMBL/GenBank/DDBJ databases">
        <authorList>
            <person name="Lanie J.A."/>
            <person name="Ng W.-L."/>
            <person name="Kazmierczak K.M."/>
            <person name="Andrzejewski T.M."/>
            <person name="Davidsen T.M."/>
            <person name="Wayne K.J."/>
            <person name="Tettelin H."/>
            <person name="Glass J.I."/>
            <person name="Rusch D."/>
            <person name="Podicherti R."/>
            <person name="Tsui H.-C.T."/>
            <person name="Winkler M.E."/>
        </authorList>
    </citation>
    <scope>NUCLEOTIDE SEQUENCE</scope>
</reference>
<organism evidence="2">
    <name type="scientific">marine metagenome</name>
    <dbReference type="NCBI Taxonomy" id="408172"/>
    <lineage>
        <taxon>unclassified sequences</taxon>
        <taxon>metagenomes</taxon>
        <taxon>ecological metagenomes</taxon>
    </lineage>
</organism>
<proteinExistence type="predicted"/>
<gene>
    <name evidence="2" type="ORF">METZ01_LOCUS57839</name>
</gene>
<keyword evidence="1" id="KW-0812">Transmembrane</keyword>
<dbReference type="Pfam" id="PF11361">
    <property type="entry name" value="DUF3159"/>
    <property type="match status" value="1"/>
</dbReference>
<accession>A0A381SLR6</accession>
<name>A0A381SLR6_9ZZZZ</name>
<feature type="non-terminal residue" evidence="2">
    <location>
        <position position="1"/>
    </location>
</feature>
<evidence type="ECO:0000313" key="2">
    <source>
        <dbReference type="EMBL" id="SVA04985.1"/>
    </source>
</evidence>
<feature type="transmembrane region" description="Helical" evidence="1">
    <location>
        <begin position="86"/>
        <end position="109"/>
    </location>
</feature>
<feature type="transmembrane region" description="Helical" evidence="1">
    <location>
        <begin position="20"/>
        <end position="47"/>
    </location>
</feature>
<dbReference type="AlphaFoldDB" id="A0A381SLR6"/>
<protein>
    <recommendedName>
        <fullName evidence="3">DUF3159 domain-containing protein</fullName>
    </recommendedName>
</protein>
<feature type="transmembrane region" description="Helical" evidence="1">
    <location>
        <begin position="59"/>
        <end position="80"/>
    </location>
</feature>